<evidence type="ECO:0000256" key="2">
    <source>
        <dbReference type="SAM" id="SignalP"/>
    </source>
</evidence>
<feature type="active site" description="Proton donor/acceptor" evidence="1">
    <location>
        <position position="267"/>
    </location>
</feature>
<comment type="caution">
    <text evidence="4">The sequence shown here is derived from an EMBL/GenBank/DDBJ whole genome shotgun (WGS) entry which is preliminary data.</text>
</comment>
<comment type="similarity">
    <text evidence="1">Belongs to the peptidase M14 family.</text>
</comment>
<dbReference type="Gene3D" id="3.40.630.10">
    <property type="entry name" value="Zn peptidases"/>
    <property type="match status" value="1"/>
</dbReference>
<keyword evidence="5" id="KW-1185">Reference proteome</keyword>
<evidence type="ECO:0000256" key="1">
    <source>
        <dbReference type="PROSITE-ProRule" id="PRU01379"/>
    </source>
</evidence>
<dbReference type="Proteomes" id="UP000223913">
    <property type="component" value="Unassembled WGS sequence"/>
</dbReference>
<keyword evidence="2" id="KW-0732">Signal</keyword>
<dbReference type="GO" id="GO:0004181">
    <property type="term" value="F:metallocarboxypeptidase activity"/>
    <property type="evidence" value="ECO:0007669"/>
    <property type="project" value="InterPro"/>
</dbReference>
<feature type="signal peptide" evidence="2">
    <location>
        <begin position="1"/>
        <end position="21"/>
    </location>
</feature>
<reference evidence="4 5" key="1">
    <citation type="submission" date="2017-10" db="EMBL/GenBank/DDBJ databases">
        <title>The draft genome sequence of Lewinella nigricans NBRC 102662.</title>
        <authorList>
            <person name="Wang K."/>
        </authorList>
    </citation>
    <scope>NUCLEOTIDE SEQUENCE [LARGE SCALE GENOMIC DNA]</scope>
    <source>
        <strain evidence="4 5">NBRC 102662</strain>
    </source>
</reference>
<dbReference type="CDD" id="cd06239">
    <property type="entry name" value="M14-like"/>
    <property type="match status" value="1"/>
</dbReference>
<evidence type="ECO:0000259" key="3">
    <source>
        <dbReference type="PROSITE" id="PS52035"/>
    </source>
</evidence>
<dbReference type="GO" id="GO:0008270">
    <property type="term" value="F:zinc ion binding"/>
    <property type="evidence" value="ECO:0007669"/>
    <property type="project" value="InterPro"/>
</dbReference>
<organism evidence="4 5">
    <name type="scientific">Flavilitoribacter nigricans (strain ATCC 23147 / DSM 23189 / NBRC 102662 / NCIMB 1420 / SS-2)</name>
    <name type="common">Lewinella nigricans</name>
    <dbReference type="NCBI Taxonomy" id="1122177"/>
    <lineage>
        <taxon>Bacteria</taxon>
        <taxon>Pseudomonadati</taxon>
        <taxon>Bacteroidota</taxon>
        <taxon>Saprospiria</taxon>
        <taxon>Saprospirales</taxon>
        <taxon>Lewinellaceae</taxon>
        <taxon>Flavilitoribacter</taxon>
    </lineage>
</organism>
<dbReference type="PROSITE" id="PS52035">
    <property type="entry name" value="PEPTIDASE_M14"/>
    <property type="match status" value="1"/>
</dbReference>
<accession>A0A2D0NIV9</accession>
<dbReference type="GO" id="GO:0006508">
    <property type="term" value="P:proteolysis"/>
    <property type="evidence" value="ECO:0007669"/>
    <property type="project" value="InterPro"/>
</dbReference>
<dbReference type="SUPFAM" id="SSF53187">
    <property type="entry name" value="Zn-dependent exopeptidases"/>
    <property type="match status" value="1"/>
</dbReference>
<sequence>MRLSFLLALFLVGHLSAFGQASFDRALNRSYENYKENSLTNRRIKHDEIERIVQQLDAPFRVSTAGSSYQGRNIYEVTYGEGPVKVMLWSQMHGNEPTATMAMMDIFRFLQADDEFNLLRRQFRKKLTLVFVPMLNPDGAECYLRHNAQDLDLNRDAVNLESPEARLLKSLWEQHRPEWGFNLHDQNRYYAAGENPKPATISFLAPAYNHQKEVNTVRKRSMQLIGLLDQTLQPYIPGQVARYNDAFEPRAFGDNFQKWGTSTILIESGGLPGDPEKQEVRKLNFVALLTAFQAIVSERYRSVPLQTYEAIPYNLKNAFVDLAIRNVLLEDADEPGPVDITIRRESHSDDGELLYFNDMIMARGDLSDRYAYEDFVANGHRAEAGKVYPKVLSSWSDYRQLDHRELWKAGYTAVRMRGFSWDINEDVCLDELPRHFSESQLLEVLPENADAEQKIVPGRSTSMVLRKDNRVEYVIVNGRLIRL</sequence>
<name>A0A2D0NIV9_FLAN2</name>
<evidence type="ECO:0000313" key="5">
    <source>
        <dbReference type="Proteomes" id="UP000223913"/>
    </source>
</evidence>
<protein>
    <submittedName>
        <fullName evidence="4">Peptidase M14</fullName>
    </submittedName>
</protein>
<gene>
    <name evidence="4" type="ORF">CRP01_02950</name>
</gene>
<dbReference type="Pfam" id="PF00246">
    <property type="entry name" value="Peptidase_M14"/>
    <property type="match status" value="1"/>
</dbReference>
<proteinExistence type="inferred from homology"/>
<dbReference type="EMBL" id="PDUD01000002">
    <property type="protein sequence ID" value="PHN08296.1"/>
    <property type="molecule type" value="Genomic_DNA"/>
</dbReference>
<dbReference type="RefSeq" id="WP_099148498.1">
    <property type="nucleotide sequence ID" value="NZ_PDUD01000002.1"/>
</dbReference>
<evidence type="ECO:0000313" key="4">
    <source>
        <dbReference type="EMBL" id="PHN08296.1"/>
    </source>
</evidence>
<feature type="domain" description="Peptidase M14" evidence="3">
    <location>
        <begin position="30"/>
        <end position="295"/>
    </location>
</feature>
<dbReference type="OrthoDB" id="1119199at2"/>
<feature type="chain" id="PRO_5012429190" evidence="2">
    <location>
        <begin position="22"/>
        <end position="483"/>
    </location>
</feature>
<dbReference type="InterPro" id="IPR000834">
    <property type="entry name" value="Peptidase_M14"/>
</dbReference>
<dbReference type="AlphaFoldDB" id="A0A2D0NIV9"/>